<evidence type="ECO:0008006" key="5">
    <source>
        <dbReference type="Google" id="ProtNLM"/>
    </source>
</evidence>
<feature type="transmembrane region" description="Helical" evidence="2">
    <location>
        <begin position="130"/>
        <end position="151"/>
    </location>
</feature>
<feature type="region of interest" description="Disordered" evidence="1">
    <location>
        <begin position="1"/>
        <end position="64"/>
    </location>
</feature>
<dbReference type="Proteomes" id="UP000006640">
    <property type="component" value="Chromosome"/>
</dbReference>
<evidence type="ECO:0000313" key="4">
    <source>
        <dbReference type="Proteomes" id="UP000006640"/>
    </source>
</evidence>
<feature type="compositionally biased region" description="Low complexity" evidence="1">
    <location>
        <begin position="10"/>
        <end position="22"/>
    </location>
</feature>
<feature type="transmembrane region" description="Helical" evidence="2">
    <location>
        <begin position="201"/>
        <end position="223"/>
    </location>
</feature>
<accession>D6YA04</accession>
<organism evidence="3 4">
    <name type="scientific">Thermobispora bispora (strain ATCC 19993 / DSM 43833 / CBS 139.67 / JCM 10125 / KCTC 9307 / NBRC 14880 / R51)</name>
    <dbReference type="NCBI Taxonomy" id="469371"/>
    <lineage>
        <taxon>Bacteria</taxon>
        <taxon>Bacillati</taxon>
        <taxon>Actinomycetota</taxon>
        <taxon>Actinomycetes</taxon>
        <taxon>Streptosporangiales</taxon>
        <taxon>Streptosporangiaceae</taxon>
        <taxon>Thermobispora</taxon>
    </lineage>
</organism>
<feature type="transmembrane region" description="Helical" evidence="2">
    <location>
        <begin position="82"/>
        <end position="110"/>
    </location>
</feature>
<dbReference type="AlphaFoldDB" id="D6YA04"/>
<dbReference type="eggNOG" id="ENOG5033AGQ">
    <property type="taxonomic scope" value="Bacteria"/>
</dbReference>
<gene>
    <name evidence="3" type="ordered locus">Tbis_1429</name>
</gene>
<keyword evidence="2" id="KW-1133">Transmembrane helix</keyword>
<proteinExistence type="predicted"/>
<protein>
    <recommendedName>
        <fullName evidence="5">DUF2567 domain-containing protein</fullName>
    </recommendedName>
</protein>
<keyword evidence="4" id="KW-1185">Reference proteome</keyword>
<evidence type="ECO:0000256" key="1">
    <source>
        <dbReference type="SAM" id="MobiDB-lite"/>
    </source>
</evidence>
<dbReference type="HOGENOM" id="CLU_1146752_0_0_11"/>
<evidence type="ECO:0000313" key="3">
    <source>
        <dbReference type="EMBL" id="ADG88147.1"/>
    </source>
</evidence>
<dbReference type="KEGG" id="tbi:Tbis_1429"/>
<dbReference type="TCDB" id="9.B.148.1.9">
    <property type="family name" value="the bacterial 4 tms putative dmt (b-4dmt) family"/>
</dbReference>
<sequence length="242" mass="23832">MPRRRRRAVPGRGRLGRAVPAAEAGSLSGAVRAGGAAPPAPADRSGRGPGAPPGAPGGAADPGGADTIRTVRRLRINLVKAGVIALALVPLGAVAGLLWSAIAPAAQYVVTEAGPRLADPETQALIEADGWFAVITAAFGLLTGAAAYAVGRRAPVGALLGLVAGGCAAAYVALLVGGAAAETARAADEGITMISSLDVTAPGVLVAWPLFATVVFGAIEFVIGYPPPGETAYPPPGEAIET</sequence>
<name>D6YA04_THEBD</name>
<keyword evidence="2" id="KW-0812">Transmembrane</keyword>
<evidence type="ECO:0000256" key="2">
    <source>
        <dbReference type="SAM" id="Phobius"/>
    </source>
</evidence>
<keyword evidence="2" id="KW-0472">Membrane</keyword>
<dbReference type="EMBL" id="CP001874">
    <property type="protein sequence ID" value="ADG88147.1"/>
    <property type="molecule type" value="Genomic_DNA"/>
</dbReference>
<feature type="transmembrane region" description="Helical" evidence="2">
    <location>
        <begin position="158"/>
        <end position="181"/>
    </location>
</feature>
<reference evidence="3 4" key="1">
    <citation type="submission" date="2010-01" db="EMBL/GenBank/DDBJ databases">
        <title>The complete genome of Thermobispora bispora DSM 43833.</title>
        <authorList>
            <consortium name="US DOE Joint Genome Institute (JGI-PGF)"/>
            <person name="Lucas S."/>
            <person name="Copeland A."/>
            <person name="Lapidus A."/>
            <person name="Glavina del Rio T."/>
            <person name="Dalin E."/>
            <person name="Tice H."/>
            <person name="Bruce D."/>
            <person name="Goodwin L."/>
            <person name="Pitluck S."/>
            <person name="Kyrpides N."/>
            <person name="Mavromatis K."/>
            <person name="Ivanova N."/>
            <person name="Mikhailova N."/>
            <person name="Chertkov O."/>
            <person name="Brettin T."/>
            <person name="Detter J.C."/>
            <person name="Han C."/>
            <person name="Larimer F."/>
            <person name="Land M."/>
            <person name="Hauser L."/>
            <person name="Markowitz V."/>
            <person name="Cheng J.-F."/>
            <person name="Hugenholtz P."/>
            <person name="Woyke T."/>
            <person name="Wu D."/>
            <person name="Jando M."/>
            <person name="Schneider S."/>
            <person name="Klenk H.-P."/>
            <person name="Eisen J.A."/>
        </authorList>
    </citation>
    <scope>NUCLEOTIDE SEQUENCE [LARGE SCALE GENOMIC DNA]</scope>
    <source>
        <strain evidence="4">ATCC 19993 / DSM 43833 / CBS 139.67 / JCM 10125 / KCTC 9307 / NBRC 14880 / R51</strain>
    </source>
</reference>